<dbReference type="PANTHER" id="PTHR30258">
    <property type="entry name" value="TYPE II SECRETION SYSTEM PROTEIN GSPE-RELATED"/>
    <property type="match status" value="1"/>
</dbReference>
<dbReference type="PROSITE" id="PS00662">
    <property type="entry name" value="T2SP_E"/>
    <property type="match status" value="1"/>
</dbReference>
<dbReference type="InterPro" id="IPR007831">
    <property type="entry name" value="T2SS_GspE_N"/>
</dbReference>
<dbReference type="EMBL" id="CP036269">
    <property type="protein sequence ID" value="QDT45019.1"/>
    <property type="molecule type" value="Genomic_DNA"/>
</dbReference>
<dbReference type="FunFam" id="3.30.450.90:FF:000001">
    <property type="entry name" value="Type II secretion system ATPase GspE"/>
    <property type="match status" value="1"/>
</dbReference>
<evidence type="ECO:0000259" key="4">
    <source>
        <dbReference type="PROSITE" id="PS00662"/>
    </source>
</evidence>
<dbReference type="SUPFAM" id="SSF160246">
    <property type="entry name" value="EspE N-terminal domain-like"/>
    <property type="match status" value="1"/>
</dbReference>
<dbReference type="Gene3D" id="3.30.450.90">
    <property type="match status" value="1"/>
</dbReference>
<organism evidence="5 6">
    <name type="scientific">Gimesia alba</name>
    <dbReference type="NCBI Taxonomy" id="2527973"/>
    <lineage>
        <taxon>Bacteria</taxon>
        <taxon>Pseudomonadati</taxon>
        <taxon>Planctomycetota</taxon>
        <taxon>Planctomycetia</taxon>
        <taxon>Planctomycetales</taxon>
        <taxon>Planctomycetaceae</taxon>
        <taxon>Gimesia</taxon>
    </lineage>
</organism>
<evidence type="ECO:0000256" key="2">
    <source>
        <dbReference type="ARBA" id="ARBA00022741"/>
    </source>
</evidence>
<sequence length="560" mass="62494">MEISEILQRRGILDERQLQLAQQSANGHRLDRVVLDMGLATEEDLLKAFADELGMKYFELKDFQVDTELLSQFPATPIFRHSLLPLQRNNGRVLVASGDPFDFEAIDELSSLSGQVLEPVLALHDDVVELIKDNLGVGGDTINELVSQRAEEDGVELLEEVSEEHGELADMAQAASVIRLVNELLIEALQQQASDVHIEPHETGLVVRYRVDGLLRVQSVPPEINHFYSAIITRLKIMAHLNIAEKRLPQDGRIKLRITGREIDVRVSIIPMIYGEGIVMRLLDKERMVFRLDNVGLNPEMLSTFREMIELPHGIVLVTGPTGSGKTSTLYSALNEIKNPETKIITVEDPVEYHSEGISQIQVNSRIGLTFAAGLRSILRHDPDVVLIGEIRDGETANSAIQAALTGHLVFSTLHTNDSPGAFTRLVDMGVEPYLVASTVEAVLAQRLVRVLCKHCKRPYQPQSEKLPPDFPDLKIKELWEPAGCRHCRESGYSGRIGILELLVNDPVIRKLCTEHASSGQIRDYARKNGWQTLRDAGWQKVIEGQTSIDEILRVTKGDI</sequence>
<keyword evidence="6" id="KW-1185">Reference proteome</keyword>
<dbReference type="GO" id="GO:0016887">
    <property type="term" value="F:ATP hydrolysis activity"/>
    <property type="evidence" value="ECO:0007669"/>
    <property type="project" value="TreeGrafter"/>
</dbReference>
<dbReference type="Gene3D" id="3.40.50.300">
    <property type="entry name" value="P-loop containing nucleotide triphosphate hydrolases"/>
    <property type="match status" value="1"/>
</dbReference>
<dbReference type="SUPFAM" id="SSF52540">
    <property type="entry name" value="P-loop containing nucleoside triphosphate hydrolases"/>
    <property type="match status" value="1"/>
</dbReference>
<dbReference type="CDD" id="cd01129">
    <property type="entry name" value="PulE-GspE-like"/>
    <property type="match status" value="1"/>
</dbReference>
<dbReference type="InterPro" id="IPR001482">
    <property type="entry name" value="T2SS/T4SS_dom"/>
</dbReference>
<evidence type="ECO:0000256" key="3">
    <source>
        <dbReference type="ARBA" id="ARBA00022840"/>
    </source>
</evidence>
<evidence type="ECO:0000313" key="6">
    <source>
        <dbReference type="Proteomes" id="UP000317171"/>
    </source>
</evidence>
<comment type="similarity">
    <text evidence="1">Belongs to the GSP E family.</text>
</comment>
<reference evidence="5 6" key="1">
    <citation type="submission" date="2019-02" db="EMBL/GenBank/DDBJ databases">
        <title>Deep-cultivation of Planctomycetes and their phenomic and genomic characterization uncovers novel biology.</title>
        <authorList>
            <person name="Wiegand S."/>
            <person name="Jogler M."/>
            <person name="Boedeker C."/>
            <person name="Pinto D."/>
            <person name="Vollmers J."/>
            <person name="Rivas-Marin E."/>
            <person name="Kohn T."/>
            <person name="Peeters S.H."/>
            <person name="Heuer A."/>
            <person name="Rast P."/>
            <person name="Oberbeckmann S."/>
            <person name="Bunk B."/>
            <person name="Jeske O."/>
            <person name="Meyerdierks A."/>
            <person name="Storesund J.E."/>
            <person name="Kallscheuer N."/>
            <person name="Luecker S."/>
            <person name="Lage O.M."/>
            <person name="Pohl T."/>
            <person name="Merkel B.J."/>
            <person name="Hornburger P."/>
            <person name="Mueller R.-W."/>
            <person name="Bruemmer F."/>
            <person name="Labrenz M."/>
            <person name="Spormann A.M."/>
            <person name="Op den Camp H."/>
            <person name="Overmann J."/>
            <person name="Amann R."/>
            <person name="Jetten M.S.M."/>
            <person name="Mascher T."/>
            <person name="Medema M.H."/>
            <person name="Devos D.P."/>
            <person name="Kaster A.-K."/>
            <person name="Ovreas L."/>
            <person name="Rohde M."/>
            <person name="Galperin M.Y."/>
            <person name="Jogler C."/>
        </authorList>
    </citation>
    <scope>NUCLEOTIDE SEQUENCE [LARGE SCALE GENOMIC DNA]</scope>
    <source>
        <strain evidence="5 6">Pan241w</strain>
    </source>
</reference>
<dbReference type="Gene3D" id="3.30.300.160">
    <property type="entry name" value="Type II secretion system, protein E, N-terminal domain"/>
    <property type="match status" value="1"/>
</dbReference>
<dbReference type="SMART" id="SM00382">
    <property type="entry name" value="AAA"/>
    <property type="match status" value="1"/>
</dbReference>
<dbReference type="Pfam" id="PF05157">
    <property type="entry name" value="MshEN"/>
    <property type="match status" value="1"/>
</dbReference>
<gene>
    <name evidence="5" type="primary">xpsE_2</name>
    <name evidence="5" type="ORF">Pan241w_51360</name>
</gene>
<dbReference type="Pfam" id="PF00437">
    <property type="entry name" value="T2SSE"/>
    <property type="match status" value="1"/>
</dbReference>
<dbReference type="AlphaFoldDB" id="A0A517RMA6"/>
<dbReference type="InterPro" id="IPR003593">
    <property type="entry name" value="AAA+_ATPase"/>
</dbReference>
<dbReference type="OrthoDB" id="244550at2"/>
<evidence type="ECO:0000256" key="1">
    <source>
        <dbReference type="ARBA" id="ARBA00006611"/>
    </source>
</evidence>
<feature type="domain" description="Bacterial type II secretion system protein E" evidence="4">
    <location>
        <begin position="379"/>
        <end position="393"/>
    </location>
</feature>
<dbReference type="FunFam" id="3.40.50.300:FF:000398">
    <property type="entry name" value="Type IV pilus assembly ATPase PilB"/>
    <property type="match status" value="1"/>
</dbReference>
<name>A0A517RMA6_9PLAN</name>
<dbReference type="GO" id="GO:0005886">
    <property type="term" value="C:plasma membrane"/>
    <property type="evidence" value="ECO:0007669"/>
    <property type="project" value="TreeGrafter"/>
</dbReference>
<dbReference type="PANTHER" id="PTHR30258:SF2">
    <property type="entry name" value="COMG OPERON PROTEIN 1"/>
    <property type="match status" value="1"/>
</dbReference>
<proteinExistence type="inferred from homology"/>
<evidence type="ECO:0000313" key="5">
    <source>
        <dbReference type="EMBL" id="QDT45019.1"/>
    </source>
</evidence>
<dbReference type="InterPro" id="IPR027417">
    <property type="entry name" value="P-loop_NTPase"/>
</dbReference>
<accession>A0A517RMA6</accession>
<dbReference type="KEGG" id="gaz:Pan241w_51360"/>
<dbReference type="Proteomes" id="UP000317171">
    <property type="component" value="Chromosome"/>
</dbReference>
<dbReference type="GO" id="GO:0005524">
    <property type="term" value="F:ATP binding"/>
    <property type="evidence" value="ECO:0007669"/>
    <property type="project" value="UniProtKB-KW"/>
</dbReference>
<keyword evidence="2" id="KW-0547">Nucleotide-binding</keyword>
<keyword evidence="3" id="KW-0067">ATP-binding</keyword>
<dbReference type="RefSeq" id="WP_145220933.1">
    <property type="nucleotide sequence ID" value="NZ_CP036269.1"/>
</dbReference>
<protein>
    <submittedName>
        <fullName evidence="5">Type II secretion system protein E</fullName>
    </submittedName>
</protein>
<dbReference type="InterPro" id="IPR037257">
    <property type="entry name" value="T2SS_E_N_sf"/>
</dbReference>